<dbReference type="STRING" id="331113.SNE_A17810"/>
<dbReference type="GO" id="GO:0016042">
    <property type="term" value="P:lipid catabolic process"/>
    <property type="evidence" value="ECO:0007669"/>
    <property type="project" value="UniProtKB-KW"/>
</dbReference>
<evidence type="ECO:0000256" key="4">
    <source>
        <dbReference type="ARBA" id="ARBA00022801"/>
    </source>
</evidence>
<feature type="domain" description="PLD phosphodiesterase" evidence="7">
    <location>
        <begin position="67"/>
        <end position="94"/>
    </location>
</feature>
<reference evidence="8 9" key="2">
    <citation type="journal article" date="2011" name="Mol. Biol. Evol.">
        <title>Unity in variety--the pan-genome of the Chlamydiae.</title>
        <authorList>
            <person name="Collingro A."/>
            <person name="Tischler P."/>
            <person name="Weinmaier T."/>
            <person name="Penz T."/>
            <person name="Heinz E."/>
            <person name="Brunham R.C."/>
            <person name="Read T.D."/>
            <person name="Bavoil P.M."/>
            <person name="Sachse K."/>
            <person name="Kahane S."/>
            <person name="Friedman M.G."/>
            <person name="Rattei T."/>
            <person name="Myers G.S."/>
            <person name="Horn M."/>
        </authorList>
    </citation>
    <scope>NUCLEOTIDE SEQUENCE [LARGE SCALE GENOMIC DNA]</scope>
    <source>
        <strain evidence="9">ATCC VR-1471 / Z</strain>
    </source>
</reference>
<comment type="similarity">
    <text evidence="2">Belongs to the phospholipase D family.</text>
</comment>
<dbReference type="GO" id="GO:0004630">
    <property type="term" value="F:phospholipase D activity"/>
    <property type="evidence" value="ECO:0007669"/>
    <property type="project" value="UniProtKB-EC"/>
</dbReference>
<comment type="catalytic activity">
    <reaction evidence="1">
        <text>a 1,2-diacyl-sn-glycero-3-phosphocholine + H2O = a 1,2-diacyl-sn-glycero-3-phosphate + choline + H(+)</text>
        <dbReference type="Rhea" id="RHEA:14445"/>
        <dbReference type="ChEBI" id="CHEBI:15354"/>
        <dbReference type="ChEBI" id="CHEBI:15377"/>
        <dbReference type="ChEBI" id="CHEBI:15378"/>
        <dbReference type="ChEBI" id="CHEBI:57643"/>
        <dbReference type="ChEBI" id="CHEBI:58608"/>
        <dbReference type="EC" id="3.1.4.4"/>
    </reaction>
</comment>
<sequence>MRLVVLKALKSAKDSIHVYTYALTDPHVLSILMKKAKEGLDVHVTYHQKNTPKLENLPHLHLHPEKGRGLMHAKWIVIDEKMVFLGTANLTSSSLMMHENLLAGFHAPEFAKALLTPSFYQGTVGKSELTFYLLPDPKAFPHLLKLLDQAKKKIHIAMFTFTHPQIVSKLIELHQRGVEVKVSLDQMGSRGASKMAAETLQAAGVPVQAFQGMPLFHHKWALIDESTLVLGSANWTQAAFKKNKDFILFITNINKKYLKNTVNAIKKDSLNCN</sequence>
<evidence type="ECO:0000256" key="6">
    <source>
        <dbReference type="ARBA" id="ARBA00023098"/>
    </source>
</evidence>
<protein>
    <recommendedName>
        <fullName evidence="3">phospholipase D</fullName>
        <ecNumber evidence="3">3.1.4.4</ecNumber>
    </recommendedName>
</protein>
<dbReference type="PANTHER" id="PTHR43856:SF1">
    <property type="entry name" value="MITOCHONDRIAL CARDIOLIPIN HYDROLASE"/>
    <property type="match status" value="1"/>
</dbReference>
<dbReference type="SUPFAM" id="SSF56024">
    <property type="entry name" value="Phospholipase D/nuclease"/>
    <property type="match status" value="2"/>
</dbReference>
<keyword evidence="5" id="KW-0442">Lipid degradation</keyword>
<feature type="domain" description="PLD phosphodiesterase" evidence="7">
    <location>
        <begin position="212"/>
        <end position="239"/>
    </location>
</feature>
<evidence type="ECO:0000256" key="1">
    <source>
        <dbReference type="ARBA" id="ARBA00000798"/>
    </source>
</evidence>
<dbReference type="InterPro" id="IPR051406">
    <property type="entry name" value="PLD_domain"/>
</dbReference>
<dbReference type="Proteomes" id="UP000000496">
    <property type="component" value="Chromosome gsn.131"/>
</dbReference>
<dbReference type="EC" id="3.1.4.4" evidence="3"/>
<keyword evidence="6" id="KW-0443">Lipid metabolism</keyword>
<evidence type="ECO:0000313" key="8">
    <source>
        <dbReference type="EMBL" id="CCB89658.1"/>
    </source>
</evidence>
<dbReference type="KEGG" id="sng:SNE_A17810"/>
<dbReference type="eggNOG" id="COG1502">
    <property type="taxonomic scope" value="Bacteria"/>
</dbReference>
<dbReference type="PANTHER" id="PTHR43856">
    <property type="entry name" value="CARDIOLIPIN HYDROLASE"/>
    <property type="match status" value="1"/>
</dbReference>
<accession>F8L9V4</accession>
<dbReference type="OrthoDB" id="18806at2"/>
<dbReference type="GO" id="GO:0006793">
    <property type="term" value="P:phosphorus metabolic process"/>
    <property type="evidence" value="ECO:0007669"/>
    <property type="project" value="UniProtKB-ARBA"/>
</dbReference>
<evidence type="ECO:0000313" key="9">
    <source>
        <dbReference type="Proteomes" id="UP000000496"/>
    </source>
</evidence>
<dbReference type="InterPro" id="IPR001736">
    <property type="entry name" value="PLipase_D/transphosphatidylase"/>
</dbReference>
<proteinExistence type="inferred from homology"/>
<dbReference type="HOGENOM" id="CLU_062810_0_0_0"/>
<dbReference type="AlphaFoldDB" id="F8L9V4"/>
<evidence type="ECO:0000256" key="5">
    <source>
        <dbReference type="ARBA" id="ARBA00022963"/>
    </source>
</evidence>
<dbReference type="EMBL" id="FR872582">
    <property type="protein sequence ID" value="CCB89658.1"/>
    <property type="molecule type" value="Genomic_DNA"/>
</dbReference>
<dbReference type="RefSeq" id="WP_013944124.1">
    <property type="nucleotide sequence ID" value="NC_015713.1"/>
</dbReference>
<dbReference type="GO" id="GO:0016891">
    <property type="term" value="F:RNA endonuclease activity producing 5'-phosphomonoesters, hydrolytic mechanism"/>
    <property type="evidence" value="ECO:0007669"/>
    <property type="project" value="TreeGrafter"/>
</dbReference>
<gene>
    <name evidence="8" type="primary">pld6</name>
    <name evidence="8" type="ordered locus">SNE_A17810</name>
</gene>
<organism evidence="8 9">
    <name type="scientific">Simkania negevensis (strain ATCC VR-1471 / DSM 27360 / Z)</name>
    <dbReference type="NCBI Taxonomy" id="331113"/>
    <lineage>
        <taxon>Bacteria</taxon>
        <taxon>Pseudomonadati</taxon>
        <taxon>Chlamydiota</taxon>
        <taxon>Chlamydiia</taxon>
        <taxon>Parachlamydiales</taxon>
        <taxon>Simkaniaceae</taxon>
        <taxon>Simkania</taxon>
    </lineage>
</organism>
<evidence type="ECO:0000259" key="7">
    <source>
        <dbReference type="PROSITE" id="PS50035"/>
    </source>
</evidence>
<keyword evidence="9" id="KW-1185">Reference proteome</keyword>
<dbReference type="Gene3D" id="3.30.870.10">
    <property type="entry name" value="Endonuclease Chain A"/>
    <property type="match status" value="2"/>
</dbReference>
<dbReference type="InterPro" id="IPR025202">
    <property type="entry name" value="PLD-like_dom"/>
</dbReference>
<evidence type="ECO:0000256" key="3">
    <source>
        <dbReference type="ARBA" id="ARBA00012027"/>
    </source>
</evidence>
<evidence type="ECO:0000256" key="2">
    <source>
        <dbReference type="ARBA" id="ARBA00008664"/>
    </source>
</evidence>
<keyword evidence="4 8" id="KW-0378">Hydrolase</keyword>
<reference key="1">
    <citation type="journal article" date="2011" name="Mol. Biol. Evol.">
        <title>Unity in variety -- the pan-genome of the Chlamydiae.</title>
        <authorList>
            <person name="Collingro A."/>
            <person name="Tischler P."/>
            <person name="Weinmaier T."/>
            <person name="Penz T."/>
            <person name="Heinz E."/>
            <person name="Brunham R.C."/>
            <person name="Read T.D."/>
            <person name="Bavoil P.M."/>
            <person name="Sachse K."/>
            <person name="Kahane S."/>
            <person name="Friedman M.G."/>
            <person name="Rattei T."/>
            <person name="Myers G.S.A."/>
            <person name="Horn M."/>
        </authorList>
    </citation>
    <scope>NUCLEOTIDE SEQUENCE</scope>
    <source>
        <strain>Z</strain>
    </source>
</reference>
<dbReference type="SMART" id="SM00155">
    <property type="entry name" value="PLDc"/>
    <property type="match status" value="2"/>
</dbReference>
<dbReference type="Pfam" id="PF13091">
    <property type="entry name" value="PLDc_2"/>
    <property type="match status" value="2"/>
</dbReference>
<name>F8L9V4_SIMNZ</name>
<dbReference type="PROSITE" id="PS50035">
    <property type="entry name" value="PLD"/>
    <property type="match status" value="2"/>
</dbReference>